<accession>A0A552X414</accession>
<evidence type="ECO:0000256" key="1">
    <source>
        <dbReference type="SAM" id="SignalP"/>
    </source>
</evidence>
<proteinExistence type="predicted"/>
<dbReference type="InterPro" id="IPR023614">
    <property type="entry name" value="Porin_dom_sf"/>
</dbReference>
<dbReference type="Pfam" id="PF13372">
    <property type="entry name" value="Alginate_exp"/>
    <property type="match status" value="1"/>
</dbReference>
<keyword evidence="1" id="KW-0732">Signal</keyword>
<name>A0A552X414_9GAMM</name>
<reference evidence="3 4" key="1">
    <citation type="submission" date="2019-07" db="EMBL/GenBank/DDBJ databases">
        <authorList>
            <person name="Yang M."/>
            <person name="Zhao D."/>
            <person name="Xiang H."/>
        </authorList>
    </citation>
    <scope>NUCLEOTIDE SEQUENCE [LARGE SCALE GENOMIC DNA]</scope>
    <source>
        <strain evidence="3 4">IM1326</strain>
    </source>
</reference>
<gene>
    <name evidence="3" type="ORF">FM042_01890</name>
</gene>
<dbReference type="OrthoDB" id="9767539at2"/>
<organism evidence="3 4">
    <name type="scientific">Aliidiomarina halalkaliphila</name>
    <dbReference type="NCBI Taxonomy" id="2593535"/>
    <lineage>
        <taxon>Bacteria</taxon>
        <taxon>Pseudomonadati</taxon>
        <taxon>Pseudomonadota</taxon>
        <taxon>Gammaproteobacteria</taxon>
        <taxon>Alteromonadales</taxon>
        <taxon>Idiomarinaceae</taxon>
        <taxon>Aliidiomarina</taxon>
    </lineage>
</organism>
<dbReference type="EMBL" id="VJWL01000001">
    <property type="protein sequence ID" value="TRW49639.1"/>
    <property type="molecule type" value="Genomic_DNA"/>
</dbReference>
<evidence type="ECO:0000313" key="4">
    <source>
        <dbReference type="Proteomes" id="UP000320359"/>
    </source>
</evidence>
<keyword evidence="4" id="KW-1185">Reference proteome</keyword>
<evidence type="ECO:0000259" key="2">
    <source>
        <dbReference type="Pfam" id="PF13372"/>
    </source>
</evidence>
<dbReference type="AlphaFoldDB" id="A0A552X414"/>
<protein>
    <recommendedName>
        <fullName evidence="2">Alginate export domain-containing protein</fullName>
    </recommendedName>
</protein>
<dbReference type="Proteomes" id="UP000320359">
    <property type="component" value="Unassembled WGS sequence"/>
</dbReference>
<feature type="signal peptide" evidence="1">
    <location>
        <begin position="1"/>
        <end position="30"/>
    </location>
</feature>
<comment type="caution">
    <text evidence="3">The sequence shown here is derived from an EMBL/GenBank/DDBJ whole genome shotgun (WGS) entry which is preliminary data.</text>
</comment>
<sequence length="405" mass="46197">MLSHIRKYHGIALVAGMPLVFLASSTSVYADDRSEADRGKVSIDFRYRLEHVEQTNPLQNALASTLRTRVNAQRALSTMIAFQLEIDHVEVIGDDRYNSTVNLRTDYSVVADPRGTDINQALISIRIPDFDGVVDVGRMRINHLNQRFLGGVGWRQNEQTFDGVRYQHNTQDWRIDLAYIQNVNRVFGPKGPAANERGTLFTGLVQWQLSDQQSLRGYMYDFDFSDWDIRDSQTYGIEYHHTWPMPTGSLQAQVVAARQNDAHQHPQSFSHHYHRFSATMPVLQRAKLELGSERLAGDGISAFQTPLATLHAFQGFTDLFLVTPNDGLRDHFAKVSMSIGQVPLTIGYHQFYADTDRRRYGDEWNITGTYRLQSGVQLLGKFADYRAKSHAVDTRKAWFMVSYTL</sequence>
<dbReference type="RefSeq" id="WP_143234061.1">
    <property type="nucleotide sequence ID" value="NZ_VJWL01000001.1"/>
</dbReference>
<dbReference type="InterPro" id="IPR025388">
    <property type="entry name" value="Alginate_export_dom"/>
</dbReference>
<evidence type="ECO:0000313" key="3">
    <source>
        <dbReference type="EMBL" id="TRW49639.1"/>
    </source>
</evidence>
<dbReference type="Gene3D" id="2.40.160.10">
    <property type="entry name" value="Porin"/>
    <property type="match status" value="1"/>
</dbReference>
<feature type="chain" id="PRO_5022081184" description="Alginate export domain-containing protein" evidence="1">
    <location>
        <begin position="31"/>
        <end position="405"/>
    </location>
</feature>
<feature type="domain" description="Alginate export" evidence="2">
    <location>
        <begin position="103"/>
        <end position="222"/>
    </location>
</feature>